<dbReference type="AlphaFoldDB" id="A0A0R3TZN0"/>
<dbReference type="EMBL" id="UZAE01015246">
    <property type="protein sequence ID" value="VDO15507.1"/>
    <property type="molecule type" value="Genomic_DNA"/>
</dbReference>
<feature type="compositionally biased region" description="Basic and acidic residues" evidence="1">
    <location>
        <begin position="141"/>
        <end position="150"/>
    </location>
</feature>
<sequence>MIWLDIVATSHAPEMSTQWAKRAVEIKGGRKIVESHRRNIINDLMHSMYATVYGIIRQRVCLKRLKVDKMTDCLKVLQALSKLSKEDTSLKDLIVSTFPASSASDLERASVLVEEHDDEDNDESSKESVRPMSHNLTPAEQKGEEEKQRT</sequence>
<name>A0A0R3TZN0_RODNA</name>
<organism evidence="4">
    <name type="scientific">Rodentolepis nana</name>
    <name type="common">Dwarf tapeworm</name>
    <name type="synonym">Hymenolepis nana</name>
    <dbReference type="NCBI Taxonomy" id="102285"/>
    <lineage>
        <taxon>Eukaryota</taxon>
        <taxon>Metazoa</taxon>
        <taxon>Spiralia</taxon>
        <taxon>Lophotrochozoa</taxon>
        <taxon>Platyhelminthes</taxon>
        <taxon>Cestoda</taxon>
        <taxon>Eucestoda</taxon>
        <taxon>Cyclophyllidea</taxon>
        <taxon>Hymenolepididae</taxon>
        <taxon>Rodentolepis</taxon>
    </lineage>
</organism>
<reference evidence="2 3" key="2">
    <citation type="submission" date="2018-11" db="EMBL/GenBank/DDBJ databases">
        <authorList>
            <consortium name="Pathogen Informatics"/>
        </authorList>
    </citation>
    <scope>NUCLEOTIDE SEQUENCE [LARGE SCALE GENOMIC DNA]</scope>
</reference>
<gene>
    <name evidence="2" type="ORF">HNAJ_LOCUS13303</name>
</gene>
<accession>A0A0R3TZN0</accession>
<feature type="region of interest" description="Disordered" evidence="1">
    <location>
        <begin position="100"/>
        <end position="150"/>
    </location>
</feature>
<evidence type="ECO:0000313" key="4">
    <source>
        <dbReference type="WBParaSite" id="HNAJ_0001332901-mRNA-1"/>
    </source>
</evidence>
<reference evidence="4" key="1">
    <citation type="submission" date="2017-02" db="UniProtKB">
        <authorList>
            <consortium name="WormBaseParasite"/>
        </authorList>
    </citation>
    <scope>IDENTIFICATION</scope>
</reference>
<evidence type="ECO:0000313" key="2">
    <source>
        <dbReference type="EMBL" id="VDO15507.1"/>
    </source>
</evidence>
<evidence type="ECO:0000313" key="3">
    <source>
        <dbReference type="Proteomes" id="UP000278807"/>
    </source>
</evidence>
<dbReference type="WBParaSite" id="HNAJ_0001332901-mRNA-1">
    <property type="protein sequence ID" value="HNAJ_0001332901-mRNA-1"/>
    <property type="gene ID" value="HNAJ_0001332901"/>
</dbReference>
<evidence type="ECO:0000256" key="1">
    <source>
        <dbReference type="SAM" id="MobiDB-lite"/>
    </source>
</evidence>
<keyword evidence="3" id="KW-1185">Reference proteome</keyword>
<protein>
    <submittedName>
        <fullName evidence="4">CaMBD domain-containing protein</fullName>
    </submittedName>
</protein>
<dbReference type="Proteomes" id="UP000278807">
    <property type="component" value="Unassembled WGS sequence"/>
</dbReference>
<proteinExistence type="predicted"/>